<dbReference type="OrthoDB" id="6347271at2759"/>
<protein>
    <submittedName>
        <fullName evidence="1">Uncharacterized protein</fullName>
    </submittedName>
</protein>
<dbReference type="EMBL" id="BDGG01000007">
    <property type="protein sequence ID" value="GAV01677.1"/>
    <property type="molecule type" value="Genomic_DNA"/>
</dbReference>
<accession>A0A1D1VJ76</accession>
<proteinExistence type="predicted"/>
<dbReference type="AlphaFoldDB" id="A0A1D1VJ76"/>
<sequence length="189" mass="21366">MATVYLTYIGYKSFSYDPETDGYCFSMFVGGFYAPGESGQKGIWRAPCNLVYRESRSESVNCLLRRAAHLNKEIHIVLLGDSRVRQIRDGLINHLSGVEHDIYVNPAVPYTQQYRESLNVTIASANTRIEFFWAVEVDEHGGTFGQALRALQNSSAKPDIIIVGAGIWMMKQCTTQNVTQVECVKRFKR</sequence>
<keyword evidence="2" id="KW-1185">Reference proteome</keyword>
<comment type="caution">
    <text evidence="1">The sequence shown here is derived from an EMBL/GenBank/DDBJ whole genome shotgun (WGS) entry which is preliminary data.</text>
</comment>
<dbReference type="Proteomes" id="UP000186922">
    <property type="component" value="Unassembled WGS sequence"/>
</dbReference>
<organism evidence="1 2">
    <name type="scientific">Ramazzottius varieornatus</name>
    <name type="common">Water bear</name>
    <name type="synonym">Tardigrade</name>
    <dbReference type="NCBI Taxonomy" id="947166"/>
    <lineage>
        <taxon>Eukaryota</taxon>
        <taxon>Metazoa</taxon>
        <taxon>Ecdysozoa</taxon>
        <taxon>Tardigrada</taxon>
        <taxon>Eutardigrada</taxon>
        <taxon>Parachela</taxon>
        <taxon>Hypsibioidea</taxon>
        <taxon>Ramazzottiidae</taxon>
        <taxon>Ramazzottius</taxon>
    </lineage>
</organism>
<gene>
    <name evidence="1" type="primary">RvY_12351-1</name>
    <name evidence="1" type="synonym">RvY_12351.1</name>
    <name evidence="1" type="ORF">RvY_12351</name>
</gene>
<name>A0A1D1VJ76_RAMVA</name>
<evidence type="ECO:0000313" key="2">
    <source>
        <dbReference type="Proteomes" id="UP000186922"/>
    </source>
</evidence>
<evidence type="ECO:0000313" key="1">
    <source>
        <dbReference type="EMBL" id="GAV01677.1"/>
    </source>
</evidence>
<reference evidence="1 2" key="1">
    <citation type="journal article" date="2016" name="Nat. Commun.">
        <title>Extremotolerant tardigrade genome and improved radiotolerance of human cultured cells by tardigrade-unique protein.</title>
        <authorList>
            <person name="Hashimoto T."/>
            <person name="Horikawa D.D."/>
            <person name="Saito Y."/>
            <person name="Kuwahara H."/>
            <person name="Kozuka-Hata H."/>
            <person name="Shin-I T."/>
            <person name="Minakuchi Y."/>
            <person name="Ohishi K."/>
            <person name="Motoyama A."/>
            <person name="Aizu T."/>
            <person name="Enomoto A."/>
            <person name="Kondo K."/>
            <person name="Tanaka S."/>
            <person name="Hara Y."/>
            <person name="Koshikawa S."/>
            <person name="Sagara H."/>
            <person name="Miura T."/>
            <person name="Yokobori S."/>
            <person name="Miyagawa K."/>
            <person name="Suzuki Y."/>
            <person name="Kubo T."/>
            <person name="Oyama M."/>
            <person name="Kohara Y."/>
            <person name="Fujiyama A."/>
            <person name="Arakawa K."/>
            <person name="Katayama T."/>
            <person name="Toyoda A."/>
            <person name="Kunieda T."/>
        </authorList>
    </citation>
    <scope>NUCLEOTIDE SEQUENCE [LARGE SCALE GENOMIC DNA]</scope>
    <source>
        <strain evidence="1 2">YOKOZUNA-1</strain>
    </source>
</reference>